<keyword evidence="7" id="KW-0464">Manganese</keyword>
<dbReference type="GO" id="GO:0046872">
    <property type="term" value="F:metal ion binding"/>
    <property type="evidence" value="ECO:0007669"/>
    <property type="project" value="UniProtKB-KW"/>
</dbReference>
<keyword evidence="12" id="KW-1185">Reference proteome</keyword>
<dbReference type="InterPro" id="IPR000917">
    <property type="entry name" value="Sulfatase_N"/>
</dbReference>
<evidence type="ECO:0000256" key="3">
    <source>
        <dbReference type="ARBA" id="ARBA00022692"/>
    </source>
</evidence>
<evidence type="ECO:0000256" key="7">
    <source>
        <dbReference type="PIRSR" id="PIRSR005091-2"/>
    </source>
</evidence>
<dbReference type="Pfam" id="PF00884">
    <property type="entry name" value="Sulfatase"/>
    <property type="match status" value="1"/>
</dbReference>
<dbReference type="Proteomes" id="UP000230000">
    <property type="component" value="Unassembled WGS sequence"/>
</dbReference>
<dbReference type="Gene3D" id="3.40.720.10">
    <property type="entry name" value="Alkaline Phosphatase, subunit A"/>
    <property type="match status" value="1"/>
</dbReference>
<keyword evidence="7" id="KW-0479">Metal-binding</keyword>
<keyword evidence="2" id="KW-1003">Cell membrane</keyword>
<dbReference type="InterPro" id="IPR017850">
    <property type="entry name" value="Alkaline_phosphatase_core_sf"/>
</dbReference>
<evidence type="ECO:0000256" key="8">
    <source>
        <dbReference type="PIRSR" id="PIRSR005091-3"/>
    </source>
</evidence>
<evidence type="ECO:0000313" key="12">
    <source>
        <dbReference type="Proteomes" id="UP000230000"/>
    </source>
</evidence>
<dbReference type="OrthoDB" id="9777768at2"/>
<feature type="transmembrane region" description="Helical" evidence="9">
    <location>
        <begin position="130"/>
        <end position="154"/>
    </location>
</feature>
<dbReference type="GO" id="GO:0016740">
    <property type="term" value="F:transferase activity"/>
    <property type="evidence" value="ECO:0007669"/>
    <property type="project" value="UniProtKB-KW"/>
</dbReference>
<feature type="binding site" evidence="8">
    <location>
        <position position="484"/>
    </location>
    <ligand>
        <name>Mn(2+)</name>
        <dbReference type="ChEBI" id="CHEBI:29035"/>
    </ligand>
</feature>
<feature type="binding site" evidence="7">
    <location>
        <position position="429"/>
    </location>
    <ligand>
        <name>substrate</name>
    </ligand>
</feature>
<comment type="caution">
    <text evidence="11">The sequence shown here is derived from an EMBL/GenBank/DDBJ whole genome shotgun (WGS) entry which is preliminary data.</text>
</comment>
<evidence type="ECO:0000313" key="11">
    <source>
        <dbReference type="EMBL" id="PJJ76239.1"/>
    </source>
</evidence>
<proteinExistence type="predicted"/>
<sequence length="620" mass="70678">MGQIIRWLVKLFLFWLLVFAGNRILFFVVNHVQVADFSFRELLLSFRYALPLDISTACYSMVIPFLLMLGGYMTGKHVFEQISLFVVLFFLFIHGSIAYGEAAVYTEWQSKLNYEALAHFRHPSEVFHTASWQLTLLFFGCTILLDALYAWVYVRWVHIRSLHISGSTAHRVGIGLLSLVSMGFLFFTGIRGGWKRFPISESISYFSTHSILNDAAVNPTWNLIRNLLSHYNHERYNPYNYFSDAEAHQIVDSLYTVPKDTFQTILTTSRPNIIFIILESFTADGVNPVITPVLDSLIHQGIYFDSLYASGHVSDQGIPAILSAFPATSGVSVCDDPQMTVHLPAINEDLQRVGYHSGFLYGGQLDFGNLRAYAFNKHFDWVRDGHDLPGSLPRGALGIPDGITWKILLHQLQQTDTPFFYCWYTLSSHIPYDIPAPDTLQVSPYQIPFINSMHYTDAAIGALLHAAQHEPWFKNTLWVLVADHSHESQFPRALEEKLRHRIPLILAGEVISRQWRGVVMHRISSQLDIAATLLAQLHLPAQKRYPWSRNLFNPYTPDFADYNFFTGTGFVTPQGYVALLNNNHRYVMAEISDSSLIPAYIRLSHAIQQVAYDDFLKLKP</sequence>
<dbReference type="InterPro" id="IPR050448">
    <property type="entry name" value="OpgB/LTA_synthase_biosynth"/>
</dbReference>
<evidence type="ECO:0000256" key="2">
    <source>
        <dbReference type="ARBA" id="ARBA00022475"/>
    </source>
</evidence>
<keyword evidence="11" id="KW-0808">Transferase</keyword>
<keyword evidence="5 9" id="KW-0472">Membrane</keyword>
<feature type="active site" evidence="6">
    <location>
        <position position="314"/>
    </location>
</feature>
<dbReference type="PANTHER" id="PTHR47371:SF3">
    <property type="entry name" value="PHOSPHOGLYCEROL TRANSFERASE I"/>
    <property type="match status" value="1"/>
</dbReference>
<feature type="transmembrane region" description="Helical" evidence="9">
    <location>
        <begin position="82"/>
        <end position="100"/>
    </location>
</feature>
<evidence type="ECO:0000256" key="1">
    <source>
        <dbReference type="ARBA" id="ARBA00004651"/>
    </source>
</evidence>
<organism evidence="11 12">
    <name type="scientific">Thermoflavifilum aggregans</name>
    <dbReference type="NCBI Taxonomy" id="454188"/>
    <lineage>
        <taxon>Bacteria</taxon>
        <taxon>Pseudomonadati</taxon>
        <taxon>Bacteroidota</taxon>
        <taxon>Chitinophagia</taxon>
        <taxon>Chitinophagales</taxon>
        <taxon>Chitinophagaceae</taxon>
        <taxon>Thermoflavifilum</taxon>
    </lineage>
</organism>
<dbReference type="GO" id="GO:0005886">
    <property type="term" value="C:plasma membrane"/>
    <property type="evidence" value="ECO:0007669"/>
    <property type="project" value="UniProtKB-SubCell"/>
</dbReference>
<reference evidence="11 12" key="1">
    <citation type="submission" date="2017-11" db="EMBL/GenBank/DDBJ databases">
        <title>Genomic Encyclopedia of Archaeal and Bacterial Type Strains, Phase II (KMG-II): From Individual Species to Whole Genera.</title>
        <authorList>
            <person name="Goeker M."/>
        </authorList>
    </citation>
    <scope>NUCLEOTIDE SEQUENCE [LARGE SCALE GENOMIC DNA]</scope>
    <source>
        <strain evidence="11 12">DSM 27268</strain>
    </source>
</reference>
<evidence type="ECO:0000256" key="6">
    <source>
        <dbReference type="PIRSR" id="PIRSR005091-1"/>
    </source>
</evidence>
<dbReference type="EMBL" id="PGFG01000001">
    <property type="protein sequence ID" value="PJJ76239.1"/>
    <property type="molecule type" value="Genomic_DNA"/>
</dbReference>
<protein>
    <submittedName>
        <fullName evidence="11">Phosphoglycerol transferase MdoB-like AlkP superfamily enzyme</fullName>
    </submittedName>
</protein>
<accession>A0A2M9CWH8</accession>
<feature type="transmembrane region" description="Helical" evidence="9">
    <location>
        <begin position="7"/>
        <end position="28"/>
    </location>
</feature>
<dbReference type="RefSeq" id="WP_100314751.1">
    <property type="nucleotide sequence ID" value="NZ_PGFG01000001.1"/>
</dbReference>
<dbReference type="SUPFAM" id="SSF53649">
    <property type="entry name" value="Alkaline phosphatase-like"/>
    <property type="match status" value="1"/>
</dbReference>
<dbReference type="AlphaFoldDB" id="A0A2M9CWH8"/>
<gene>
    <name evidence="11" type="ORF">BXY57_1848</name>
</gene>
<keyword evidence="3 9" id="KW-0812">Transmembrane</keyword>
<evidence type="ECO:0000256" key="5">
    <source>
        <dbReference type="ARBA" id="ARBA00023136"/>
    </source>
</evidence>
<feature type="binding site" evidence="8">
    <location>
        <position position="279"/>
    </location>
    <ligand>
        <name>Mn(2+)</name>
        <dbReference type="ChEBI" id="CHEBI:29035"/>
    </ligand>
</feature>
<evidence type="ECO:0000256" key="9">
    <source>
        <dbReference type="SAM" id="Phobius"/>
    </source>
</evidence>
<dbReference type="InterPro" id="IPR012160">
    <property type="entry name" value="LtaS-like"/>
</dbReference>
<name>A0A2M9CWH8_9BACT</name>
<dbReference type="PANTHER" id="PTHR47371">
    <property type="entry name" value="LIPOTEICHOIC ACID SYNTHASE"/>
    <property type="match status" value="1"/>
</dbReference>
<evidence type="ECO:0000256" key="4">
    <source>
        <dbReference type="ARBA" id="ARBA00022989"/>
    </source>
</evidence>
<feature type="transmembrane region" description="Helical" evidence="9">
    <location>
        <begin position="48"/>
        <end position="70"/>
    </location>
</feature>
<feature type="binding site" evidence="8">
    <location>
        <position position="483"/>
    </location>
    <ligand>
        <name>Mn(2+)</name>
        <dbReference type="ChEBI" id="CHEBI:29035"/>
    </ligand>
</feature>
<feature type="transmembrane region" description="Helical" evidence="9">
    <location>
        <begin position="174"/>
        <end position="194"/>
    </location>
</feature>
<comment type="subcellular location">
    <subcellularLocation>
        <location evidence="1">Cell membrane</location>
        <topology evidence="1">Multi-pass membrane protein</topology>
    </subcellularLocation>
</comment>
<dbReference type="CDD" id="cd16015">
    <property type="entry name" value="LTA_synthase"/>
    <property type="match status" value="1"/>
</dbReference>
<keyword evidence="4 9" id="KW-1133">Transmembrane helix</keyword>
<evidence type="ECO:0000259" key="10">
    <source>
        <dbReference type="Pfam" id="PF00884"/>
    </source>
</evidence>
<feature type="domain" description="Sulfatase N-terminal" evidence="10">
    <location>
        <begin position="271"/>
        <end position="537"/>
    </location>
</feature>
<dbReference type="PIRSF" id="PIRSF005091">
    <property type="entry name" value="Mmb_sulf_HI1246"/>
    <property type="match status" value="1"/>
</dbReference>